<comment type="catalytic activity">
    <reaction evidence="8">
        <text>N-terminal S-1,2-diacyl-sn-glyceryl-L-cysteinyl-[lipoprotein] + a glycerophospholipid = N-acyl-S-1,2-diacyl-sn-glyceryl-L-cysteinyl-[lipoprotein] + a 2-acyl-sn-glycero-3-phospholipid + H(+)</text>
        <dbReference type="Rhea" id="RHEA:48228"/>
        <dbReference type="Rhea" id="RHEA-COMP:14681"/>
        <dbReference type="Rhea" id="RHEA-COMP:14684"/>
        <dbReference type="ChEBI" id="CHEBI:15378"/>
        <dbReference type="ChEBI" id="CHEBI:136912"/>
        <dbReference type="ChEBI" id="CHEBI:140656"/>
        <dbReference type="ChEBI" id="CHEBI:140657"/>
        <dbReference type="ChEBI" id="CHEBI:140660"/>
        <dbReference type="EC" id="2.3.1.269"/>
    </reaction>
</comment>
<evidence type="ECO:0000256" key="5">
    <source>
        <dbReference type="ARBA" id="ARBA00022989"/>
    </source>
</evidence>
<dbReference type="PROSITE" id="PS50263">
    <property type="entry name" value="CN_HYDROLASE"/>
    <property type="match status" value="1"/>
</dbReference>
<feature type="transmembrane region" description="Helical" evidence="8">
    <location>
        <begin position="28"/>
        <end position="44"/>
    </location>
</feature>
<feature type="transmembrane region" description="Helical" evidence="8">
    <location>
        <begin position="470"/>
        <end position="487"/>
    </location>
</feature>
<dbReference type="GO" id="GO:0005886">
    <property type="term" value="C:plasma membrane"/>
    <property type="evidence" value="ECO:0007669"/>
    <property type="project" value="UniProtKB-SubCell"/>
</dbReference>
<evidence type="ECO:0000256" key="6">
    <source>
        <dbReference type="ARBA" id="ARBA00023136"/>
    </source>
</evidence>
<evidence type="ECO:0000256" key="2">
    <source>
        <dbReference type="ARBA" id="ARBA00022475"/>
    </source>
</evidence>
<dbReference type="PATRIC" id="fig|2041.4.peg.1860"/>
<dbReference type="SUPFAM" id="SSF56317">
    <property type="entry name" value="Carbon-nitrogen hydrolase"/>
    <property type="match status" value="1"/>
</dbReference>
<keyword evidence="6 8" id="KW-0472">Membrane</keyword>
<dbReference type="OrthoDB" id="9804277at2"/>
<protein>
    <recommendedName>
        <fullName evidence="8">Apolipoprotein N-acyltransferase</fullName>
        <shortName evidence="8">ALP N-acyltransferase</shortName>
        <ecNumber evidence="8">2.3.1.269</ecNumber>
    </recommendedName>
</protein>
<dbReference type="InterPro" id="IPR045378">
    <property type="entry name" value="LNT_N"/>
</dbReference>
<dbReference type="STRING" id="2041.AERYTH_08885"/>
<name>A0A0U4CHE8_9ACTN</name>
<feature type="transmembrane region" description="Helical" evidence="8">
    <location>
        <begin position="77"/>
        <end position="97"/>
    </location>
</feature>
<accession>A0A0U4CHE8</accession>
<keyword evidence="7 8" id="KW-0012">Acyltransferase</keyword>
<dbReference type="NCBIfam" id="TIGR00546">
    <property type="entry name" value="lnt"/>
    <property type="match status" value="1"/>
</dbReference>
<dbReference type="Pfam" id="PF20154">
    <property type="entry name" value="LNT_N"/>
    <property type="match status" value="1"/>
</dbReference>
<dbReference type="PANTHER" id="PTHR38686:SF1">
    <property type="entry name" value="APOLIPOPROTEIN N-ACYLTRANSFERASE"/>
    <property type="match status" value="1"/>
</dbReference>
<dbReference type="AlphaFoldDB" id="A0A0U4CHE8"/>
<keyword evidence="5 8" id="KW-1133">Transmembrane helix</keyword>
<dbReference type="InterPro" id="IPR036526">
    <property type="entry name" value="C-N_Hydrolase_sf"/>
</dbReference>
<organism evidence="10 11">
    <name type="scientific">Aeromicrobium erythreum</name>
    <dbReference type="NCBI Taxonomy" id="2041"/>
    <lineage>
        <taxon>Bacteria</taxon>
        <taxon>Bacillati</taxon>
        <taxon>Actinomycetota</taxon>
        <taxon>Actinomycetes</taxon>
        <taxon>Propionibacteriales</taxon>
        <taxon>Nocardioidaceae</taxon>
        <taxon>Aeromicrobium</taxon>
    </lineage>
</organism>
<dbReference type="GO" id="GO:0016410">
    <property type="term" value="F:N-acyltransferase activity"/>
    <property type="evidence" value="ECO:0007669"/>
    <property type="project" value="UniProtKB-UniRule"/>
</dbReference>
<proteinExistence type="inferred from homology"/>
<evidence type="ECO:0000256" key="3">
    <source>
        <dbReference type="ARBA" id="ARBA00022679"/>
    </source>
</evidence>
<evidence type="ECO:0000256" key="1">
    <source>
        <dbReference type="ARBA" id="ARBA00004651"/>
    </source>
</evidence>
<feature type="transmembrane region" description="Helical" evidence="8">
    <location>
        <begin position="179"/>
        <end position="198"/>
    </location>
</feature>
<comment type="function">
    <text evidence="8">Catalyzes the phospholipid dependent N-acylation of the N-terminal cysteine of apolipoprotein, the last step in lipoprotein maturation.</text>
</comment>
<dbReference type="UniPathway" id="UPA00666"/>
<dbReference type="Gene3D" id="3.60.110.10">
    <property type="entry name" value="Carbon-nitrogen hydrolase"/>
    <property type="match status" value="1"/>
</dbReference>
<gene>
    <name evidence="8" type="primary">lnt</name>
    <name evidence="10" type="ORF">AERYTH_08885</name>
</gene>
<feature type="transmembrane region" description="Helical" evidence="8">
    <location>
        <begin position="51"/>
        <end position="71"/>
    </location>
</feature>
<evidence type="ECO:0000256" key="4">
    <source>
        <dbReference type="ARBA" id="ARBA00022692"/>
    </source>
</evidence>
<dbReference type="GO" id="GO:0042158">
    <property type="term" value="P:lipoprotein biosynthetic process"/>
    <property type="evidence" value="ECO:0007669"/>
    <property type="project" value="UniProtKB-UniRule"/>
</dbReference>
<evidence type="ECO:0000256" key="7">
    <source>
        <dbReference type="ARBA" id="ARBA00023315"/>
    </source>
</evidence>
<dbReference type="EMBL" id="CP011502">
    <property type="protein sequence ID" value="ALX04805.1"/>
    <property type="molecule type" value="Genomic_DNA"/>
</dbReference>
<dbReference type="EC" id="2.3.1.269" evidence="8"/>
<dbReference type="PANTHER" id="PTHR38686">
    <property type="entry name" value="APOLIPOPROTEIN N-ACYLTRANSFERASE"/>
    <property type="match status" value="1"/>
</dbReference>
<feature type="transmembrane region" description="Helical" evidence="8">
    <location>
        <begin position="149"/>
        <end position="172"/>
    </location>
</feature>
<keyword evidence="2 8" id="KW-1003">Cell membrane</keyword>
<sequence length="499" mass="52690">MRWYLAAPLAAVAGLLSAAAFDPWSVPYAMIVGVALLVWVLRRQRDVRVAAVLLSGALYGAAFMGPLIWWMNAVSSGAYVALVAAQVVMLAVIAVPLRAALRLPGWPLWGAAAWVLGEQVRSGFPFSGFPWGRLAHTAIDTPLAPYARLVGMPGTSALLFVLAAMLVVLAGAGVARRSLAVGVVVAVVVAGLFLPSGLAGGGPERRIAAIQGNTPGAFLTWPRGEIGALHLAETQRYADAVSAGTERAPDLVVWPENALDVDPFADPVLAGRIQALVQQLGAPILVGAILDGLSDRTAYNAGIVWDGDGPGEVYVKRKLVPYGEYVPFRRELGDLVPRVDRDIPRDMLPGRRAGDLRAGSVVVGDTICWDIAYDGVVEQAVRGGAEVLVVQTSNASFTGTSQPDQQFKISRLRAIETGRWVVVPSTNGISGIIDASGRVVAEAPREQPATLVADVGTATGQTPATRAGRWPAVALMTLGLLGWVLGARDLRRSRRREHA</sequence>
<evidence type="ECO:0000259" key="9">
    <source>
        <dbReference type="PROSITE" id="PS50263"/>
    </source>
</evidence>
<dbReference type="Proteomes" id="UP000067689">
    <property type="component" value="Chromosome"/>
</dbReference>
<comment type="similarity">
    <text evidence="8">Belongs to the CN hydrolase family. Apolipoprotein N-acyltransferase subfamily.</text>
</comment>
<comment type="subcellular location">
    <subcellularLocation>
        <location evidence="1 8">Cell membrane</location>
        <topology evidence="1 8">Multi-pass membrane protein</topology>
    </subcellularLocation>
</comment>
<dbReference type="InterPro" id="IPR004563">
    <property type="entry name" value="Apolipo_AcylTrfase"/>
</dbReference>
<dbReference type="HAMAP" id="MF_01148">
    <property type="entry name" value="Lnt"/>
    <property type="match status" value="1"/>
</dbReference>
<dbReference type="InterPro" id="IPR003010">
    <property type="entry name" value="C-N_Hydrolase"/>
</dbReference>
<keyword evidence="11" id="KW-1185">Reference proteome</keyword>
<dbReference type="CDD" id="cd07571">
    <property type="entry name" value="ALP_N-acyl_transferase"/>
    <property type="match status" value="1"/>
</dbReference>
<evidence type="ECO:0000313" key="10">
    <source>
        <dbReference type="EMBL" id="ALX04805.1"/>
    </source>
</evidence>
<comment type="pathway">
    <text evidence="8">Protein modification; lipoprotein biosynthesis (N-acyl transfer).</text>
</comment>
<keyword evidence="4 8" id="KW-0812">Transmembrane</keyword>
<feature type="domain" description="CN hydrolase" evidence="9">
    <location>
        <begin position="210"/>
        <end position="457"/>
    </location>
</feature>
<reference evidence="10 11" key="1">
    <citation type="journal article" date="1991" name="Int. J. Syst. Bacteriol.">
        <title>Description of the erythromycin-producing bacterium Arthrobacter sp. strain NRRL B-3381 as Aeromicrobium erythreum gen. nov., sp. nov.</title>
        <authorList>
            <person name="Miller E.S."/>
            <person name="Woese C.R."/>
            <person name="Brenner S."/>
        </authorList>
    </citation>
    <scope>NUCLEOTIDE SEQUENCE [LARGE SCALE GENOMIC DNA]</scope>
    <source>
        <strain evidence="10 11">AR18</strain>
    </source>
</reference>
<evidence type="ECO:0000256" key="8">
    <source>
        <dbReference type="HAMAP-Rule" id="MF_01148"/>
    </source>
</evidence>
<keyword evidence="3 8" id="KW-0808">Transferase</keyword>
<dbReference type="RefSeq" id="WP_067857427.1">
    <property type="nucleotide sequence ID" value="NZ_CP011502.1"/>
</dbReference>
<dbReference type="KEGG" id="aer:AERYTH_08885"/>
<evidence type="ECO:0000313" key="11">
    <source>
        <dbReference type="Proteomes" id="UP000067689"/>
    </source>
</evidence>
<dbReference type="Pfam" id="PF00795">
    <property type="entry name" value="CN_hydrolase"/>
    <property type="match status" value="1"/>
</dbReference>